<dbReference type="EMBL" id="BPLQ01001757">
    <property type="protein sequence ID" value="GIX85106.1"/>
    <property type="molecule type" value="Genomic_DNA"/>
</dbReference>
<gene>
    <name evidence="1" type="ORF">CDAR_94051</name>
</gene>
<evidence type="ECO:0000313" key="1">
    <source>
        <dbReference type="EMBL" id="GIX85106.1"/>
    </source>
</evidence>
<protein>
    <submittedName>
        <fullName evidence="1">Uncharacterized protein</fullName>
    </submittedName>
</protein>
<proteinExistence type="predicted"/>
<reference evidence="1 2" key="1">
    <citation type="submission" date="2021-06" db="EMBL/GenBank/DDBJ databases">
        <title>Caerostris darwini draft genome.</title>
        <authorList>
            <person name="Kono N."/>
            <person name="Arakawa K."/>
        </authorList>
    </citation>
    <scope>NUCLEOTIDE SEQUENCE [LARGE SCALE GENOMIC DNA]</scope>
</reference>
<keyword evidence="2" id="KW-1185">Reference proteome</keyword>
<dbReference type="AlphaFoldDB" id="A0AAV4NN03"/>
<sequence length="93" mass="10389">MGEQAALTVDSVDTPKQWRLSAYAFFEQGWGEGLRLIDGMRVDSAITEAATCRRLVKQSDCFLNAPQAKRQMRVSVSCNNFLQIRPPAGQAFH</sequence>
<accession>A0AAV4NN03</accession>
<evidence type="ECO:0000313" key="2">
    <source>
        <dbReference type="Proteomes" id="UP001054837"/>
    </source>
</evidence>
<organism evidence="1 2">
    <name type="scientific">Caerostris darwini</name>
    <dbReference type="NCBI Taxonomy" id="1538125"/>
    <lineage>
        <taxon>Eukaryota</taxon>
        <taxon>Metazoa</taxon>
        <taxon>Ecdysozoa</taxon>
        <taxon>Arthropoda</taxon>
        <taxon>Chelicerata</taxon>
        <taxon>Arachnida</taxon>
        <taxon>Araneae</taxon>
        <taxon>Araneomorphae</taxon>
        <taxon>Entelegynae</taxon>
        <taxon>Araneoidea</taxon>
        <taxon>Araneidae</taxon>
        <taxon>Caerostris</taxon>
    </lineage>
</organism>
<name>A0AAV4NN03_9ARAC</name>
<comment type="caution">
    <text evidence="1">The sequence shown here is derived from an EMBL/GenBank/DDBJ whole genome shotgun (WGS) entry which is preliminary data.</text>
</comment>
<dbReference type="Proteomes" id="UP001054837">
    <property type="component" value="Unassembled WGS sequence"/>
</dbReference>